<name>A0AAV0Q495_9ROSI</name>
<evidence type="ECO:0000313" key="4">
    <source>
        <dbReference type="Proteomes" id="UP001154282"/>
    </source>
</evidence>
<evidence type="ECO:0000256" key="1">
    <source>
        <dbReference type="SAM" id="MobiDB-lite"/>
    </source>
</evidence>
<feature type="compositionally biased region" description="Basic and acidic residues" evidence="1">
    <location>
        <begin position="292"/>
        <end position="319"/>
    </location>
</feature>
<sequence length="381" mass="43518">DVAEREKEEDDVIDEESYDPRCPPVLFTAAQKIKWRREWRSTLIVKGLGRDVPYIPLAKRLNYLLARHGDIQISDLQNGCFLVKFRDQRDYQLAAEGGPWLMGDTYLTVHWWYKEFNLWKATVKSAIVWVQLPYLPIEFFNAEAVTMIAELIGTPIRVDRATEIGARGNYARVSVEVDLTKPLLGKYKVEGITYLIQYEGLDDICGECGLYGNRIEKCHCRIMEEQPPSPIPGYVPETQGEDQAETRVYGDWMIVKRKQRRYEQRAIPTNKRVDGNTMGRHKNRFHAFQEDEVRQTGAKVTEKKSSETYARKNQQERVEQNVPPSEGNKPNAAIRNNVPNNSSTKLDPKVHVGGSNKVGGKGVQGMQERDAHAGHVVHVPL</sequence>
<evidence type="ECO:0000313" key="3">
    <source>
        <dbReference type="EMBL" id="CAI0540295.1"/>
    </source>
</evidence>
<accession>A0AAV0Q495</accession>
<organism evidence="3 4">
    <name type="scientific">Linum tenue</name>
    <dbReference type="NCBI Taxonomy" id="586396"/>
    <lineage>
        <taxon>Eukaryota</taxon>
        <taxon>Viridiplantae</taxon>
        <taxon>Streptophyta</taxon>
        <taxon>Embryophyta</taxon>
        <taxon>Tracheophyta</taxon>
        <taxon>Spermatophyta</taxon>
        <taxon>Magnoliopsida</taxon>
        <taxon>eudicotyledons</taxon>
        <taxon>Gunneridae</taxon>
        <taxon>Pentapetalae</taxon>
        <taxon>rosids</taxon>
        <taxon>fabids</taxon>
        <taxon>Malpighiales</taxon>
        <taxon>Linaceae</taxon>
        <taxon>Linum</taxon>
    </lineage>
</organism>
<dbReference type="InterPro" id="IPR025558">
    <property type="entry name" value="DUF4283"/>
</dbReference>
<dbReference type="AlphaFoldDB" id="A0AAV0Q495"/>
<feature type="region of interest" description="Disordered" evidence="1">
    <location>
        <begin position="292"/>
        <end position="352"/>
    </location>
</feature>
<dbReference type="Pfam" id="PF14111">
    <property type="entry name" value="DUF4283"/>
    <property type="match status" value="1"/>
</dbReference>
<feature type="non-terminal residue" evidence="3">
    <location>
        <position position="1"/>
    </location>
</feature>
<dbReference type="Proteomes" id="UP001154282">
    <property type="component" value="Unassembled WGS sequence"/>
</dbReference>
<protein>
    <recommendedName>
        <fullName evidence="2">DUF4283 domain-containing protein</fullName>
    </recommendedName>
</protein>
<dbReference type="PANTHER" id="PTHR31286">
    <property type="entry name" value="GLYCINE-RICH CELL WALL STRUCTURAL PROTEIN 1.8-LIKE"/>
    <property type="match status" value="1"/>
</dbReference>
<dbReference type="EMBL" id="CAMGYJ010000009">
    <property type="protein sequence ID" value="CAI0540295.1"/>
    <property type="molecule type" value="Genomic_DNA"/>
</dbReference>
<keyword evidence="4" id="KW-1185">Reference proteome</keyword>
<dbReference type="PANTHER" id="PTHR31286:SF99">
    <property type="entry name" value="DUF4283 DOMAIN-CONTAINING PROTEIN"/>
    <property type="match status" value="1"/>
</dbReference>
<gene>
    <name evidence="3" type="ORF">LITE_LOCUS41624</name>
</gene>
<dbReference type="InterPro" id="IPR040256">
    <property type="entry name" value="At4g02000-like"/>
</dbReference>
<reference evidence="3" key="1">
    <citation type="submission" date="2022-08" db="EMBL/GenBank/DDBJ databases">
        <authorList>
            <person name="Gutierrez-Valencia J."/>
        </authorList>
    </citation>
    <scope>NUCLEOTIDE SEQUENCE</scope>
</reference>
<comment type="caution">
    <text evidence="3">The sequence shown here is derived from an EMBL/GenBank/DDBJ whole genome shotgun (WGS) entry which is preliminary data.</text>
</comment>
<proteinExistence type="predicted"/>
<feature type="domain" description="DUF4283" evidence="2">
    <location>
        <begin position="38"/>
        <end position="118"/>
    </location>
</feature>
<evidence type="ECO:0000259" key="2">
    <source>
        <dbReference type="Pfam" id="PF14111"/>
    </source>
</evidence>